<protein>
    <submittedName>
        <fullName evidence="2">IS3 family transposase</fullName>
    </submittedName>
</protein>
<keyword evidence="3" id="KW-1185">Reference proteome</keyword>
<dbReference type="Proteomes" id="UP001589710">
    <property type="component" value="Unassembled WGS sequence"/>
</dbReference>
<dbReference type="InterPro" id="IPR050900">
    <property type="entry name" value="Transposase_IS3/IS150/IS904"/>
</dbReference>
<evidence type="ECO:0000259" key="1">
    <source>
        <dbReference type="Pfam" id="PF13276"/>
    </source>
</evidence>
<proteinExistence type="predicted"/>
<dbReference type="RefSeq" id="WP_386144106.1">
    <property type="nucleotide sequence ID" value="NZ_JBHMCG010000084.1"/>
</dbReference>
<name>A0ABV5R8X8_9ACTN</name>
<sequence length="179" mass="19676">MKVAYVDRHKEEFGVQPICDALKGTDAEIAPSTYYAAATRPPSARSLRDAHLTEEIRVIHAADYGVYGARKIHAALRRAGRQVARCTVERLMHTAGLRGVSRAKGPRTTRPAPETARPKGLVNRKFTATAPNQLWVADITYIRTFSVPSRITYAFFRTVVMACSSVGARAASRSTASRM</sequence>
<gene>
    <name evidence="2" type="ORF">ACFFTL_18860</name>
</gene>
<comment type="caution">
    <text evidence="2">The sequence shown here is derived from an EMBL/GenBank/DDBJ whole genome shotgun (WGS) entry which is preliminary data.</text>
</comment>
<evidence type="ECO:0000313" key="3">
    <source>
        <dbReference type="Proteomes" id="UP001589710"/>
    </source>
</evidence>
<reference evidence="2 3" key="1">
    <citation type="submission" date="2024-09" db="EMBL/GenBank/DDBJ databases">
        <authorList>
            <person name="Sun Q."/>
            <person name="Mori K."/>
        </authorList>
    </citation>
    <scope>NUCLEOTIDE SEQUENCE [LARGE SCALE GENOMIC DNA]</scope>
    <source>
        <strain evidence="2 3">JCM 3331</strain>
    </source>
</reference>
<dbReference type="InterPro" id="IPR025948">
    <property type="entry name" value="HTH-like_dom"/>
</dbReference>
<dbReference type="Pfam" id="PF13276">
    <property type="entry name" value="HTH_21"/>
    <property type="match status" value="1"/>
</dbReference>
<evidence type="ECO:0000313" key="2">
    <source>
        <dbReference type="EMBL" id="MFB9574302.1"/>
    </source>
</evidence>
<organism evidence="2 3">
    <name type="scientific">Streptomyces yanii</name>
    <dbReference type="NCBI Taxonomy" id="78510"/>
    <lineage>
        <taxon>Bacteria</taxon>
        <taxon>Bacillati</taxon>
        <taxon>Actinomycetota</taxon>
        <taxon>Actinomycetes</taxon>
        <taxon>Kitasatosporales</taxon>
        <taxon>Streptomycetaceae</taxon>
        <taxon>Streptomyces</taxon>
    </lineage>
</organism>
<accession>A0ABV5R8X8</accession>
<dbReference type="EMBL" id="JBHMCG010000084">
    <property type="protein sequence ID" value="MFB9574302.1"/>
    <property type="molecule type" value="Genomic_DNA"/>
</dbReference>
<dbReference type="PANTHER" id="PTHR46889:SF4">
    <property type="entry name" value="TRANSPOSASE INSO FOR INSERTION SEQUENCE ELEMENT IS911B-RELATED"/>
    <property type="match status" value="1"/>
</dbReference>
<dbReference type="PANTHER" id="PTHR46889">
    <property type="entry name" value="TRANSPOSASE INSF FOR INSERTION SEQUENCE IS3B-RELATED"/>
    <property type="match status" value="1"/>
</dbReference>
<feature type="domain" description="HTH-like" evidence="1">
    <location>
        <begin position="49"/>
        <end position="104"/>
    </location>
</feature>